<dbReference type="Gene3D" id="3.30.390.60">
    <property type="entry name" value="Heat-inducible transcription repressor hrca homolog, domain 3"/>
    <property type="match status" value="1"/>
</dbReference>
<dbReference type="InterPro" id="IPR021153">
    <property type="entry name" value="HrcA_C"/>
</dbReference>
<dbReference type="Gene3D" id="3.30.450.40">
    <property type="match status" value="1"/>
</dbReference>
<evidence type="ECO:0000259" key="6">
    <source>
        <dbReference type="Pfam" id="PF01628"/>
    </source>
</evidence>
<keyword evidence="3 5" id="KW-0346">Stress response</keyword>
<evidence type="ECO:0000259" key="7">
    <source>
        <dbReference type="Pfam" id="PF03444"/>
    </source>
</evidence>
<dbReference type="PANTHER" id="PTHR34824">
    <property type="entry name" value="HEAT-INDUCIBLE TRANSCRIPTION REPRESSOR HRCA"/>
    <property type="match status" value="1"/>
</dbReference>
<dbReference type="InterPro" id="IPR023120">
    <property type="entry name" value="WHTH_transcript_rep_HrcA_IDD"/>
</dbReference>
<dbReference type="Pfam" id="PF01628">
    <property type="entry name" value="HrcA"/>
    <property type="match status" value="1"/>
</dbReference>
<keyword evidence="4 5" id="KW-0804">Transcription</keyword>
<reference evidence="8 9" key="1">
    <citation type="submission" date="2024-06" db="EMBL/GenBank/DDBJ databases">
        <authorList>
            <person name="Chen R.Y."/>
        </authorList>
    </citation>
    <scope>NUCLEOTIDE SEQUENCE [LARGE SCALE GENOMIC DNA]</scope>
    <source>
        <strain evidence="8 9">D2</strain>
    </source>
</reference>
<dbReference type="SUPFAM" id="SSF55781">
    <property type="entry name" value="GAF domain-like"/>
    <property type="match status" value="1"/>
</dbReference>
<dbReference type="InterPro" id="IPR036390">
    <property type="entry name" value="WH_DNA-bd_sf"/>
</dbReference>
<evidence type="ECO:0000256" key="2">
    <source>
        <dbReference type="ARBA" id="ARBA00023015"/>
    </source>
</evidence>
<keyword evidence="9" id="KW-1185">Reference proteome</keyword>
<evidence type="ECO:0000256" key="4">
    <source>
        <dbReference type="ARBA" id="ARBA00023163"/>
    </source>
</evidence>
<dbReference type="InterPro" id="IPR036388">
    <property type="entry name" value="WH-like_DNA-bd_sf"/>
</dbReference>
<evidence type="ECO:0000256" key="1">
    <source>
        <dbReference type="ARBA" id="ARBA00022491"/>
    </source>
</evidence>
<evidence type="ECO:0000313" key="8">
    <source>
        <dbReference type="EMBL" id="MER2493647.1"/>
    </source>
</evidence>
<dbReference type="HAMAP" id="MF_00081">
    <property type="entry name" value="HrcA"/>
    <property type="match status" value="1"/>
</dbReference>
<evidence type="ECO:0000256" key="5">
    <source>
        <dbReference type="HAMAP-Rule" id="MF_00081"/>
    </source>
</evidence>
<sequence>MANKQLNDKALKVLNHLVEYYLNEGHPVSSKCIAQQKDVSASAATVRNIMMTLEREGLLKSPHTSAGRIPTVSGLRLFVDKLMTVKNFHQHIELPQFEQLRVKAPASELCQKASMLLADLTQFAGFVTVPEKRKVTVDKLEFIQLTAQKLLAVIVMHDGDVQNRVIELPQAIEQGQLQKITSLMNMVFCGNSFIEGCRKLKALAESDKALLCISEAAFDEKTMRSDVLQDKLMIAGQNHLLSENISQELNKIRALFDAISNKKLILDMLKSCQRSDGVKIFIGEETGIELFSDCALVSAPYHLDGKVVGSLAVIGSTRMDYRKVIPIVDMTSRLLTSALNHSK</sequence>
<accession>A0ABV1RLM9</accession>
<dbReference type="Proteomes" id="UP001467690">
    <property type="component" value="Unassembled WGS sequence"/>
</dbReference>
<gene>
    <name evidence="5 8" type="primary">hrcA</name>
    <name evidence="8" type="ORF">ABS311_17345</name>
</gene>
<name>A0ABV1RLM9_9ALTE</name>
<evidence type="ECO:0000313" key="9">
    <source>
        <dbReference type="Proteomes" id="UP001467690"/>
    </source>
</evidence>
<keyword evidence="2 5" id="KW-0805">Transcription regulation</keyword>
<comment type="caution">
    <text evidence="8">The sequence shown here is derived from an EMBL/GenBank/DDBJ whole genome shotgun (WGS) entry which is preliminary data.</text>
</comment>
<organism evidence="8 9">
    <name type="scientific">Catenovulum sediminis</name>
    <dbReference type="NCBI Taxonomy" id="1740262"/>
    <lineage>
        <taxon>Bacteria</taxon>
        <taxon>Pseudomonadati</taxon>
        <taxon>Pseudomonadota</taxon>
        <taxon>Gammaproteobacteria</taxon>
        <taxon>Alteromonadales</taxon>
        <taxon>Alteromonadaceae</taxon>
        <taxon>Catenovulum</taxon>
    </lineage>
</organism>
<dbReference type="PIRSF" id="PIRSF005485">
    <property type="entry name" value="HrcA"/>
    <property type="match status" value="1"/>
</dbReference>
<dbReference type="PANTHER" id="PTHR34824:SF1">
    <property type="entry name" value="HEAT-INDUCIBLE TRANSCRIPTION REPRESSOR HRCA"/>
    <property type="match status" value="1"/>
</dbReference>
<dbReference type="EMBL" id="JBELOE010000265">
    <property type="protein sequence ID" value="MER2493647.1"/>
    <property type="molecule type" value="Genomic_DNA"/>
</dbReference>
<dbReference type="InterPro" id="IPR002571">
    <property type="entry name" value="HrcA"/>
</dbReference>
<keyword evidence="1 5" id="KW-0678">Repressor</keyword>
<comment type="similarity">
    <text evidence="5">Belongs to the HrcA family.</text>
</comment>
<evidence type="ECO:0000256" key="3">
    <source>
        <dbReference type="ARBA" id="ARBA00023016"/>
    </source>
</evidence>
<dbReference type="SUPFAM" id="SSF46785">
    <property type="entry name" value="Winged helix' DNA-binding domain"/>
    <property type="match status" value="1"/>
</dbReference>
<comment type="function">
    <text evidence="5">Negative regulator of class I heat shock genes (grpE-dnaK-dnaJ and groELS operons). Prevents heat-shock induction of these operons.</text>
</comment>
<dbReference type="InterPro" id="IPR029016">
    <property type="entry name" value="GAF-like_dom_sf"/>
</dbReference>
<dbReference type="Gene3D" id="1.10.10.10">
    <property type="entry name" value="Winged helix-like DNA-binding domain superfamily/Winged helix DNA-binding domain"/>
    <property type="match status" value="1"/>
</dbReference>
<feature type="domain" description="Heat-inducible transcription repressor HrcA C-terminal" evidence="6">
    <location>
        <begin position="108"/>
        <end position="325"/>
    </location>
</feature>
<dbReference type="NCBIfam" id="TIGR00331">
    <property type="entry name" value="hrcA"/>
    <property type="match status" value="1"/>
</dbReference>
<proteinExistence type="inferred from homology"/>
<feature type="domain" description="Winged helix-turn-helix transcription repressor HrcA DNA-binding" evidence="7">
    <location>
        <begin position="9"/>
        <end position="73"/>
    </location>
</feature>
<dbReference type="Pfam" id="PF03444">
    <property type="entry name" value="WHD_HrcA"/>
    <property type="match status" value="1"/>
</dbReference>
<dbReference type="RefSeq" id="WP_143872774.1">
    <property type="nucleotide sequence ID" value="NZ_CP041660.1"/>
</dbReference>
<protein>
    <recommendedName>
        <fullName evidence="5">Heat-inducible transcription repressor HrcA</fullName>
    </recommendedName>
</protein>
<dbReference type="InterPro" id="IPR005104">
    <property type="entry name" value="WHTH_HrcA_DNA-bd"/>
</dbReference>